<organism evidence="1 2">
    <name type="scientific">Streblomastix strix</name>
    <dbReference type="NCBI Taxonomy" id="222440"/>
    <lineage>
        <taxon>Eukaryota</taxon>
        <taxon>Metamonada</taxon>
        <taxon>Preaxostyla</taxon>
        <taxon>Oxymonadida</taxon>
        <taxon>Streblomastigidae</taxon>
        <taxon>Streblomastix</taxon>
    </lineage>
</organism>
<name>A0A5J4VY23_9EUKA</name>
<reference evidence="1 2" key="1">
    <citation type="submission" date="2019-03" db="EMBL/GenBank/DDBJ databases">
        <title>Single cell metagenomics reveals metabolic interactions within the superorganism composed of flagellate Streblomastix strix and complex community of Bacteroidetes bacteria on its surface.</title>
        <authorList>
            <person name="Treitli S.C."/>
            <person name="Kolisko M."/>
            <person name="Husnik F."/>
            <person name="Keeling P."/>
            <person name="Hampl V."/>
        </authorList>
    </citation>
    <scope>NUCLEOTIDE SEQUENCE [LARGE SCALE GENOMIC DNA]</scope>
    <source>
        <strain evidence="1">ST1C</strain>
    </source>
</reference>
<feature type="non-terminal residue" evidence="1">
    <location>
        <position position="187"/>
    </location>
</feature>
<evidence type="ECO:0000313" key="1">
    <source>
        <dbReference type="EMBL" id="KAA6387478.1"/>
    </source>
</evidence>
<sequence>MQRVRVNYALMEKINYIHQSKCVQANNITESSGVVPIELLEEILGLFDMSQGFADMENQVDNIANETAQKSKDVEDNIPKLVDNLDQTFQADPQKALVRGQEFTKYAINAAAEAIHNATQKLGQVLDYEDKVTDRMADSICFVQNQLERKRQCLVEAFIATTNTDGLVDLSGDTSKKAEEVYVPFGT</sequence>
<gene>
    <name evidence="1" type="ORF">EZS28_016995</name>
</gene>
<dbReference type="AlphaFoldDB" id="A0A5J4VY23"/>
<dbReference type="EMBL" id="SNRW01004361">
    <property type="protein sequence ID" value="KAA6387478.1"/>
    <property type="molecule type" value="Genomic_DNA"/>
</dbReference>
<protein>
    <submittedName>
        <fullName evidence="1">Uncharacterized protein</fullName>
    </submittedName>
</protein>
<evidence type="ECO:0000313" key="2">
    <source>
        <dbReference type="Proteomes" id="UP000324800"/>
    </source>
</evidence>
<proteinExistence type="predicted"/>
<accession>A0A5J4VY23</accession>
<comment type="caution">
    <text evidence="1">The sequence shown here is derived from an EMBL/GenBank/DDBJ whole genome shotgun (WGS) entry which is preliminary data.</text>
</comment>
<dbReference type="Proteomes" id="UP000324800">
    <property type="component" value="Unassembled WGS sequence"/>
</dbReference>